<keyword evidence="2" id="KW-0732">Signal</keyword>
<dbReference type="Pfam" id="PF13628">
    <property type="entry name" value="DUF4142"/>
    <property type="match status" value="1"/>
</dbReference>
<protein>
    <submittedName>
        <fullName evidence="4">Putative membrane protein</fullName>
    </submittedName>
</protein>
<dbReference type="Proteomes" id="UP000249341">
    <property type="component" value="Unassembled WGS sequence"/>
</dbReference>
<organism evidence="4 5">
    <name type="scientific">Actinoplanes lutulentus</name>
    <dbReference type="NCBI Taxonomy" id="1287878"/>
    <lineage>
        <taxon>Bacteria</taxon>
        <taxon>Bacillati</taxon>
        <taxon>Actinomycetota</taxon>
        <taxon>Actinomycetes</taxon>
        <taxon>Micromonosporales</taxon>
        <taxon>Micromonosporaceae</taxon>
        <taxon>Actinoplanes</taxon>
    </lineage>
</organism>
<evidence type="ECO:0000256" key="1">
    <source>
        <dbReference type="SAM" id="MobiDB-lite"/>
    </source>
</evidence>
<feature type="region of interest" description="Disordered" evidence="1">
    <location>
        <begin position="136"/>
        <end position="168"/>
    </location>
</feature>
<proteinExistence type="predicted"/>
<dbReference type="RefSeq" id="WP_111653128.1">
    <property type="nucleotide sequence ID" value="NZ_JACHWI010000003.1"/>
</dbReference>
<gene>
    <name evidence="4" type="ORF">B0I29_118134</name>
</gene>
<feature type="domain" description="DUF4142" evidence="3">
    <location>
        <begin position="32"/>
        <end position="166"/>
    </location>
</feature>
<name>A0A327Z2S4_9ACTN</name>
<keyword evidence="5" id="KW-1185">Reference proteome</keyword>
<comment type="caution">
    <text evidence="4">The sequence shown here is derived from an EMBL/GenBank/DDBJ whole genome shotgun (WGS) entry which is preliminary data.</text>
</comment>
<sequence length="168" mass="17919">MLVRRIATTLGLAGALLAPATAAQADPDVSARDASYLKTAHQVNLAAIEVGRIAWFKSTDKKLKDVAASYMRDHIKLDGDLSEQARRLRVALPSTPSAEQQALAKRYQASGGAAFEPLFVSTQLTANAEALKLAEGQASQGDDPALKELAKKSTPVLESHRSQLRAVD</sequence>
<accession>A0A327Z2S4</accession>
<dbReference type="InterPro" id="IPR012347">
    <property type="entry name" value="Ferritin-like"/>
</dbReference>
<dbReference type="OrthoDB" id="3405189at2"/>
<feature type="chain" id="PRO_5016357461" evidence="2">
    <location>
        <begin position="26"/>
        <end position="168"/>
    </location>
</feature>
<dbReference type="Gene3D" id="1.20.1260.10">
    <property type="match status" value="1"/>
</dbReference>
<dbReference type="AlphaFoldDB" id="A0A327Z2S4"/>
<dbReference type="PANTHER" id="PTHR38593:SF1">
    <property type="entry name" value="BLR2558 PROTEIN"/>
    <property type="match status" value="1"/>
</dbReference>
<feature type="signal peptide" evidence="2">
    <location>
        <begin position="1"/>
        <end position="25"/>
    </location>
</feature>
<dbReference type="EMBL" id="QLMJ01000018">
    <property type="protein sequence ID" value="RAK29342.1"/>
    <property type="molecule type" value="Genomic_DNA"/>
</dbReference>
<dbReference type="PANTHER" id="PTHR38593">
    <property type="entry name" value="BLR2558 PROTEIN"/>
    <property type="match status" value="1"/>
</dbReference>
<evidence type="ECO:0000313" key="5">
    <source>
        <dbReference type="Proteomes" id="UP000249341"/>
    </source>
</evidence>
<evidence type="ECO:0000256" key="2">
    <source>
        <dbReference type="SAM" id="SignalP"/>
    </source>
</evidence>
<dbReference type="InterPro" id="IPR025419">
    <property type="entry name" value="DUF4142"/>
</dbReference>
<evidence type="ECO:0000313" key="4">
    <source>
        <dbReference type="EMBL" id="RAK29342.1"/>
    </source>
</evidence>
<evidence type="ECO:0000259" key="3">
    <source>
        <dbReference type="Pfam" id="PF13628"/>
    </source>
</evidence>
<reference evidence="4 5" key="1">
    <citation type="submission" date="2018-06" db="EMBL/GenBank/DDBJ databases">
        <title>Genomic Encyclopedia of Type Strains, Phase III (KMG-III): the genomes of soil and plant-associated and newly described type strains.</title>
        <authorList>
            <person name="Whitman W."/>
        </authorList>
    </citation>
    <scope>NUCLEOTIDE SEQUENCE [LARGE SCALE GENOMIC DNA]</scope>
    <source>
        <strain evidence="4 5">CGMCC 4.7090</strain>
    </source>
</reference>